<dbReference type="SUPFAM" id="SSF56281">
    <property type="entry name" value="Metallo-hydrolase/oxidoreductase"/>
    <property type="match status" value="1"/>
</dbReference>
<dbReference type="InterPro" id="IPR036866">
    <property type="entry name" value="RibonucZ/Hydroxyglut_hydro"/>
</dbReference>
<accession>A0A1F7KAK7</accession>
<dbReference type="Pfam" id="PF13483">
    <property type="entry name" value="Lactamase_B_3"/>
    <property type="match status" value="1"/>
</dbReference>
<dbReference type="Proteomes" id="UP000178450">
    <property type="component" value="Unassembled WGS sequence"/>
</dbReference>
<gene>
    <name evidence="1" type="ORF">A2209_04315</name>
</gene>
<proteinExistence type="predicted"/>
<dbReference type="Gene3D" id="3.60.15.10">
    <property type="entry name" value="Ribonuclease Z/Hydroxyacylglutathione hydrolase-like"/>
    <property type="match status" value="1"/>
</dbReference>
<comment type="caution">
    <text evidence="1">The sequence shown here is derived from an EMBL/GenBank/DDBJ whole genome shotgun (WGS) entry which is preliminary data.</text>
</comment>
<sequence>MKIQYFGHSCFYIKNKESSVLMDPFDSKMVGLNMPKVDADIVTVSHQHKDHNQTAAVCNGVVFDFPGEYEVKGVKVFGYQSYHDQEQGQKRGENIIFKIIINNVVLTHLGDLGHLPEPALIDELEDTDVLLIPVGGTYTIDGQTAKKVIELIKPSITIPMHYQTDKHNPAEFGQLAKVEEFLKLMGKDALAPIPKFEIKTEEDLPENELVVLDIAK</sequence>
<dbReference type="PANTHER" id="PTHR42967:SF1">
    <property type="entry name" value="MBL FOLD METALLO-HYDROLASE"/>
    <property type="match status" value="1"/>
</dbReference>
<evidence type="ECO:0000313" key="2">
    <source>
        <dbReference type="Proteomes" id="UP000178450"/>
    </source>
</evidence>
<dbReference type="PANTHER" id="PTHR42967">
    <property type="entry name" value="METAL DEPENDENT HYDROLASE"/>
    <property type="match status" value="1"/>
</dbReference>
<name>A0A1F7KAK7_9BACT</name>
<evidence type="ECO:0000313" key="1">
    <source>
        <dbReference type="EMBL" id="OGK64895.1"/>
    </source>
</evidence>
<evidence type="ECO:0008006" key="3">
    <source>
        <dbReference type="Google" id="ProtNLM"/>
    </source>
</evidence>
<protein>
    <recommendedName>
        <fullName evidence="3">Lactamase</fullName>
    </recommendedName>
</protein>
<dbReference type="AlphaFoldDB" id="A0A1F7KAK7"/>
<organism evidence="1 2">
    <name type="scientific">Candidatus Roizmanbacteria bacterium RIFOXYA1_FULL_41_12</name>
    <dbReference type="NCBI Taxonomy" id="1802082"/>
    <lineage>
        <taxon>Bacteria</taxon>
        <taxon>Candidatus Roizmaniibacteriota</taxon>
    </lineage>
</organism>
<reference evidence="1 2" key="1">
    <citation type="journal article" date="2016" name="Nat. Commun.">
        <title>Thousands of microbial genomes shed light on interconnected biogeochemical processes in an aquifer system.</title>
        <authorList>
            <person name="Anantharaman K."/>
            <person name="Brown C.T."/>
            <person name="Hug L.A."/>
            <person name="Sharon I."/>
            <person name="Castelle C.J."/>
            <person name="Probst A.J."/>
            <person name="Thomas B.C."/>
            <person name="Singh A."/>
            <person name="Wilkins M.J."/>
            <person name="Karaoz U."/>
            <person name="Brodie E.L."/>
            <person name="Williams K.H."/>
            <person name="Hubbard S.S."/>
            <person name="Banfield J.F."/>
        </authorList>
    </citation>
    <scope>NUCLEOTIDE SEQUENCE [LARGE SCALE GENOMIC DNA]</scope>
</reference>
<dbReference type="EMBL" id="MGBG01000013">
    <property type="protein sequence ID" value="OGK64895.1"/>
    <property type="molecule type" value="Genomic_DNA"/>
</dbReference>